<organism evidence="3 4">
    <name type="scientific">Nitzschia inconspicua</name>
    <dbReference type="NCBI Taxonomy" id="303405"/>
    <lineage>
        <taxon>Eukaryota</taxon>
        <taxon>Sar</taxon>
        <taxon>Stramenopiles</taxon>
        <taxon>Ochrophyta</taxon>
        <taxon>Bacillariophyta</taxon>
        <taxon>Bacillariophyceae</taxon>
        <taxon>Bacillariophycidae</taxon>
        <taxon>Bacillariales</taxon>
        <taxon>Bacillariaceae</taxon>
        <taxon>Nitzschia</taxon>
    </lineage>
</organism>
<dbReference type="GO" id="GO:0015035">
    <property type="term" value="F:protein-disulfide reductase activity"/>
    <property type="evidence" value="ECO:0007669"/>
    <property type="project" value="TreeGrafter"/>
</dbReference>
<dbReference type="Pfam" id="PF00085">
    <property type="entry name" value="Thioredoxin"/>
    <property type="match status" value="1"/>
</dbReference>
<dbReference type="PROSITE" id="PS51352">
    <property type="entry name" value="THIOREDOXIN_2"/>
    <property type="match status" value="1"/>
</dbReference>
<reference evidence="3" key="1">
    <citation type="journal article" date="2021" name="Sci. Rep.">
        <title>Diploid genomic architecture of Nitzschia inconspicua, an elite biomass production diatom.</title>
        <authorList>
            <person name="Oliver A."/>
            <person name="Podell S."/>
            <person name="Pinowska A."/>
            <person name="Traller J.C."/>
            <person name="Smith S.R."/>
            <person name="McClure R."/>
            <person name="Beliaev A."/>
            <person name="Bohutskyi P."/>
            <person name="Hill E.A."/>
            <person name="Rabines A."/>
            <person name="Zheng H."/>
            <person name="Allen L.Z."/>
            <person name="Kuo A."/>
            <person name="Grigoriev I.V."/>
            <person name="Allen A.E."/>
            <person name="Hazlebeck D."/>
            <person name="Allen E.E."/>
        </authorList>
    </citation>
    <scope>NUCLEOTIDE SEQUENCE</scope>
    <source>
        <strain evidence="3">Hildebrandi</strain>
    </source>
</reference>
<dbReference type="CDD" id="cd02947">
    <property type="entry name" value="TRX_family"/>
    <property type="match status" value="1"/>
</dbReference>
<feature type="signal peptide" evidence="1">
    <location>
        <begin position="1"/>
        <end position="26"/>
    </location>
</feature>
<dbReference type="AlphaFoldDB" id="A0A9K3LEH0"/>
<proteinExistence type="predicted"/>
<name>A0A9K3LEH0_9STRA</name>
<dbReference type="EMBL" id="JAGRRH010000013">
    <property type="protein sequence ID" value="KAG7360632.1"/>
    <property type="molecule type" value="Genomic_DNA"/>
</dbReference>
<dbReference type="PANTHER" id="PTHR45663">
    <property type="entry name" value="GEO12009P1"/>
    <property type="match status" value="1"/>
</dbReference>
<evidence type="ECO:0000313" key="3">
    <source>
        <dbReference type="EMBL" id="KAG7360632.1"/>
    </source>
</evidence>
<comment type="caution">
    <text evidence="3">The sequence shown here is derived from an EMBL/GenBank/DDBJ whole genome shotgun (WGS) entry which is preliminary data.</text>
</comment>
<accession>A0A9K3LEH0</accession>
<dbReference type="OrthoDB" id="44691at2759"/>
<dbReference type="GO" id="GO:0005737">
    <property type="term" value="C:cytoplasm"/>
    <property type="evidence" value="ECO:0007669"/>
    <property type="project" value="TreeGrafter"/>
</dbReference>
<evidence type="ECO:0000259" key="2">
    <source>
        <dbReference type="PROSITE" id="PS51352"/>
    </source>
</evidence>
<evidence type="ECO:0000256" key="1">
    <source>
        <dbReference type="SAM" id="SignalP"/>
    </source>
</evidence>
<sequence>MTVVTMKKAAVLSFLTMSFVFFSSDGFSFPPTISTGRKTPSASSLKSSLYASKYLVEIDDSNFRDLFRSERPILVDCCAQWCGPCKLIEPALEECAKNWHDNVTIGKYDVESGNDQVKVELLMKGVMPQSLPALILIHRNTVLATHKGIIRRAELDCLLEQHVLGQELVTSSNQEVTTTPRQTSGLISFAGAGSGDEYMLKQV</sequence>
<dbReference type="InterPro" id="IPR013766">
    <property type="entry name" value="Thioredoxin_domain"/>
</dbReference>
<dbReference type="Proteomes" id="UP000693970">
    <property type="component" value="Unassembled WGS sequence"/>
</dbReference>
<feature type="chain" id="PRO_5039910841" evidence="1">
    <location>
        <begin position="27"/>
        <end position="203"/>
    </location>
</feature>
<keyword evidence="1" id="KW-0732">Signal</keyword>
<gene>
    <name evidence="3" type="ORF">IV203_035731</name>
</gene>
<keyword evidence="4" id="KW-1185">Reference proteome</keyword>
<reference evidence="3" key="2">
    <citation type="submission" date="2021-04" db="EMBL/GenBank/DDBJ databases">
        <authorList>
            <person name="Podell S."/>
        </authorList>
    </citation>
    <scope>NUCLEOTIDE SEQUENCE</scope>
    <source>
        <strain evidence="3">Hildebrandi</strain>
    </source>
</reference>
<protein>
    <submittedName>
        <fullName evidence="3">Thioredoxin</fullName>
    </submittedName>
</protein>
<evidence type="ECO:0000313" key="4">
    <source>
        <dbReference type="Proteomes" id="UP000693970"/>
    </source>
</evidence>
<dbReference type="PANTHER" id="PTHR45663:SF11">
    <property type="entry name" value="GEO12009P1"/>
    <property type="match status" value="1"/>
</dbReference>
<feature type="domain" description="Thioredoxin" evidence="2">
    <location>
        <begin position="33"/>
        <end position="164"/>
    </location>
</feature>